<keyword evidence="6 9" id="KW-0560">Oxidoreductase</keyword>
<dbReference type="Pfam" id="PF04777">
    <property type="entry name" value="Evr1_Alr"/>
    <property type="match status" value="1"/>
</dbReference>
<evidence type="ECO:0000256" key="1">
    <source>
        <dbReference type="ARBA" id="ARBA00001974"/>
    </source>
</evidence>
<keyword evidence="3" id="KW-0344">Guanine-nucleotide releasing factor</keyword>
<dbReference type="InterPro" id="IPR036774">
    <property type="entry name" value="ERV/ALR_sulphydryl_oxid_sf"/>
</dbReference>
<dbReference type="Pfam" id="PF25390">
    <property type="entry name" value="WD40_RLD"/>
    <property type="match status" value="1"/>
</dbReference>
<feature type="chain" id="PRO_5002038152" description="Sulfhydryl oxidase" evidence="11">
    <location>
        <begin position="18"/>
        <end position="1106"/>
    </location>
</feature>
<comment type="catalytic activity">
    <reaction evidence="9">
        <text>2 R'C(R)SH + O2 = R'C(R)S-S(R)CR' + H2O2</text>
        <dbReference type="Rhea" id="RHEA:17357"/>
        <dbReference type="ChEBI" id="CHEBI:15379"/>
        <dbReference type="ChEBI" id="CHEBI:16240"/>
        <dbReference type="ChEBI" id="CHEBI:16520"/>
        <dbReference type="ChEBI" id="CHEBI:17412"/>
        <dbReference type="EC" id="1.8.3.2"/>
    </reaction>
</comment>
<feature type="domain" description="ERV/ALR sulfhydryl oxidase" evidence="13">
    <location>
        <begin position="984"/>
        <end position="1086"/>
    </location>
</feature>
<dbReference type="InterPro" id="IPR011009">
    <property type="entry name" value="Kinase-like_dom_sf"/>
</dbReference>
<dbReference type="EC" id="1.8.3.2" evidence="9"/>
<dbReference type="PROSITE" id="PS00626">
    <property type="entry name" value="RCC1_2"/>
    <property type="match status" value="2"/>
</dbReference>
<keyword evidence="7" id="KW-1015">Disulfide bond</keyword>
<dbReference type="GO" id="GO:0005524">
    <property type="term" value="F:ATP binding"/>
    <property type="evidence" value="ECO:0007669"/>
    <property type="project" value="InterPro"/>
</dbReference>
<dbReference type="PROSITE" id="PS50011">
    <property type="entry name" value="PROTEIN_KINASE_DOM"/>
    <property type="match status" value="1"/>
</dbReference>
<feature type="repeat" description="RCC1" evidence="8">
    <location>
        <begin position="605"/>
        <end position="655"/>
    </location>
</feature>
<reference evidence="14" key="1">
    <citation type="journal article" date="2014" name="Genome Biol. Evol.">
        <title>The secreted proteins of Achlya hypogyna and Thraustotheca clavata identify the ancestral oomycete secretome and reveal gene acquisitions by horizontal gene transfer.</title>
        <authorList>
            <person name="Misner I."/>
            <person name="Blouin N."/>
            <person name="Leonard G."/>
            <person name="Richards T.A."/>
            <person name="Lane C.E."/>
        </authorList>
    </citation>
    <scope>NUCLEOTIDE SEQUENCE</scope>
    <source>
        <strain evidence="14">ATCC 48635</strain>
    </source>
</reference>
<protein>
    <recommendedName>
        <fullName evidence="9">Sulfhydryl oxidase</fullName>
        <ecNumber evidence="9">1.8.3.2</ecNumber>
    </recommendedName>
</protein>
<evidence type="ECO:0000256" key="4">
    <source>
        <dbReference type="ARBA" id="ARBA00022737"/>
    </source>
</evidence>
<evidence type="ECO:0000256" key="11">
    <source>
        <dbReference type="SAM" id="SignalP"/>
    </source>
</evidence>
<dbReference type="Pfam" id="PF00069">
    <property type="entry name" value="Pkinase"/>
    <property type="match status" value="1"/>
</dbReference>
<dbReference type="PANTHER" id="PTHR45982:SF1">
    <property type="entry name" value="REGULATOR OF CHROMOSOME CONDENSATION"/>
    <property type="match status" value="1"/>
</dbReference>
<dbReference type="PROSITE" id="PS00108">
    <property type="entry name" value="PROTEIN_KINASE_ST"/>
    <property type="match status" value="1"/>
</dbReference>
<dbReference type="PROSITE" id="PS51324">
    <property type="entry name" value="ERV_ALR"/>
    <property type="match status" value="1"/>
</dbReference>
<dbReference type="SUPFAM" id="SSF50998">
    <property type="entry name" value="Quinoprotein alcohol dehydrogenase-like"/>
    <property type="match status" value="1"/>
</dbReference>
<dbReference type="Gene3D" id="2.130.10.30">
    <property type="entry name" value="Regulator of chromosome condensation 1/beta-lactamase-inhibitor protein II"/>
    <property type="match status" value="1"/>
</dbReference>
<evidence type="ECO:0000259" key="12">
    <source>
        <dbReference type="PROSITE" id="PS50011"/>
    </source>
</evidence>
<dbReference type="InterPro" id="IPR017905">
    <property type="entry name" value="ERV/ALR_sulphydryl_oxidase"/>
</dbReference>
<dbReference type="InterPro" id="IPR051553">
    <property type="entry name" value="Ran_GTPase-activating"/>
</dbReference>
<evidence type="ECO:0000256" key="3">
    <source>
        <dbReference type="ARBA" id="ARBA00022658"/>
    </source>
</evidence>
<proteinExistence type="predicted"/>
<dbReference type="Gene3D" id="2.130.10.10">
    <property type="entry name" value="YVTN repeat-like/Quinoprotein amine dehydrogenase"/>
    <property type="match status" value="1"/>
</dbReference>
<name>A0A0A7CNG7_ACHHY</name>
<sequence length="1106" mass="119530">MRFFVVVWLMTLRMADAAAGAQGEGSLATTIVRDRAILLAGHVSGQLVAFDAWTGEIINSIDSGGPLVANCRADSLHPRTPRSIAETKPSTDVALASSWSAEHSFLPNLANGGLFHYEKSAKQWKQVALTTDELLMAKSPLRARGNPELDDVVFVAEKAHKLFTFDADTGNLHPFFSPDAPPVVDNDDSRLLLGRVDVTTKMVNAFDTTDFKCVTVSEFFVQFASHATCAPGVVPTRDRSPWIDVQGAGDHTTLSSYDPDTHALLWSVSAPDALTMVYGLLPHGDDNAEMDNQSPRKGDSCDSLFAPRLVDADDGFEWDRSATDDDADDVDSAPWSESDLTPPPHEPRSAMLDTLRTTDDARIDHWLYIQMQYCSAQSLAEVLAAPARVVDVPHVLQVFFQIASALEHVHSLGLIHRDLKPANIFVMDAQVQTIKLGDFGLSRYAGTDAAGDSARTRVDGHLSKEEYAQAAPDVEGDHALASEDILRSRRLLSARSTERKRHTYALNQSFYQGIKLQHAQNLSGSWLDNMKEYVAYVREVEARFGDNCGAVMAFGSGDCGQLGHGVDEDDDMIVSVPRVVSALAKQQIVRVGCGGLHTAAVTKDGNVYTWGCNDDGALGRTGDENFPGLVTGFPANTSIINVIGGDCHSVALAVDGSVFMWGSYKDKEGKLWCDAPTPKETFKNKQLTPYRVSGLANVADIACGSSFNVARTADGHVYSWGLGEMGQLGRPVSDKIRDAAGEYDLPLVFSQHLTPALVLLNGKMLLCKAIGCGSYHALFVASDSGGVYTTGLNNYGQLGLGHDANQVELQLVEALSHKVGQAVEGGTHSSLVLMADGTMYAFGRADSGQLGTIDNPETGAMKESPQEIVVKAKGTRVLFDQIASGSNHALAVSTKNEIYAWGYGDMCALGTGDDKDEYKPRLVDWAKTKFGAARILQVAAGGQHSAAKPNPADCAEPVCHSKADLFRSNVLFGAKPKAPPADDCPLDREELGRATWGMLHTMAAYYPDAPTDAMKQHATHFITALGQLYPCKYCATDFAANLETSPPKVDSRVDLSLWLCEQHNIVTKKLSKKPFPCTMEALDKRWKVGAPSCYGKDEPSKAKLDH</sequence>
<feature type="repeat" description="RCC1" evidence="8">
    <location>
        <begin position="896"/>
        <end position="951"/>
    </location>
</feature>
<dbReference type="SMART" id="SM00220">
    <property type="entry name" value="S_TKc"/>
    <property type="match status" value="1"/>
</dbReference>
<comment type="cofactor">
    <cofactor evidence="1 9">
        <name>FAD</name>
        <dbReference type="ChEBI" id="CHEBI:57692"/>
    </cofactor>
</comment>
<keyword evidence="2 9" id="KW-0285">Flavoprotein</keyword>
<feature type="repeat" description="RCC1" evidence="8">
    <location>
        <begin position="656"/>
        <end position="714"/>
    </location>
</feature>
<evidence type="ECO:0000259" key="13">
    <source>
        <dbReference type="PROSITE" id="PS51324"/>
    </source>
</evidence>
<dbReference type="CDD" id="cd00180">
    <property type="entry name" value="PKc"/>
    <property type="match status" value="1"/>
</dbReference>
<evidence type="ECO:0000256" key="2">
    <source>
        <dbReference type="ARBA" id="ARBA00022630"/>
    </source>
</evidence>
<dbReference type="PANTHER" id="PTHR45982">
    <property type="entry name" value="REGULATOR OF CHROMOSOME CONDENSATION"/>
    <property type="match status" value="1"/>
</dbReference>
<keyword evidence="11" id="KW-0732">Signal</keyword>
<dbReference type="InterPro" id="IPR009091">
    <property type="entry name" value="RCC1/BLIP-II"/>
</dbReference>
<keyword evidence="5 9" id="KW-0274">FAD</keyword>
<dbReference type="Gene3D" id="1.10.510.10">
    <property type="entry name" value="Transferase(Phosphotransferase) domain 1"/>
    <property type="match status" value="1"/>
</dbReference>
<dbReference type="GO" id="GO:0004672">
    <property type="term" value="F:protein kinase activity"/>
    <property type="evidence" value="ECO:0007669"/>
    <property type="project" value="InterPro"/>
</dbReference>
<dbReference type="GO" id="GO:0005737">
    <property type="term" value="C:cytoplasm"/>
    <property type="evidence" value="ECO:0007669"/>
    <property type="project" value="TreeGrafter"/>
</dbReference>
<evidence type="ECO:0000256" key="7">
    <source>
        <dbReference type="ARBA" id="ARBA00023157"/>
    </source>
</evidence>
<dbReference type="SUPFAM" id="SSF56112">
    <property type="entry name" value="Protein kinase-like (PK-like)"/>
    <property type="match status" value="1"/>
</dbReference>
<dbReference type="InterPro" id="IPR000719">
    <property type="entry name" value="Prot_kinase_dom"/>
</dbReference>
<feature type="repeat" description="RCC1" evidence="8">
    <location>
        <begin position="715"/>
        <end position="783"/>
    </location>
</feature>
<evidence type="ECO:0000256" key="9">
    <source>
        <dbReference type="RuleBase" id="RU371123"/>
    </source>
</evidence>
<evidence type="ECO:0000256" key="5">
    <source>
        <dbReference type="ARBA" id="ARBA00022827"/>
    </source>
</evidence>
<accession>A0A0A7CNG7</accession>
<organism evidence="14">
    <name type="scientific">Achlya hypogyna</name>
    <name type="common">Oomycete</name>
    <name type="synonym">Protoachlya hypogyna</name>
    <dbReference type="NCBI Taxonomy" id="1202772"/>
    <lineage>
        <taxon>Eukaryota</taxon>
        <taxon>Sar</taxon>
        <taxon>Stramenopiles</taxon>
        <taxon>Oomycota</taxon>
        <taxon>Saprolegniomycetes</taxon>
        <taxon>Saprolegniales</taxon>
        <taxon>Achlyaceae</taxon>
        <taxon>Achlya</taxon>
    </lineage>
</organism>
<dbReference type="InterPro" id="IPR058923">
    <property type="entry name" value="RCC1-like_dom"/>
</dbReference>
<evidence type="ECO:0000256" key="8">
    <source>
        <dbReference type="PROSITE-ProRule" id="PRU00235"/>
    </source>
</evidence>
<dbReference type="PRINTS" id="PR00633">
    <property type="entry name" value="RCCNDNSATION"/>
</dbReference>
<dbReference type="SUPFAM" id="SSF50985">
    <property type="entry name" value="RCC1/BLIP-II"/>
    <property type="match status" value="1"/>
</dbReference>
<dbReference type="InterPro" id="IPR008271">
    <property type="entry name" value="Ser/Thr_kinase_AS"/>
</dbReference>
<keyword evidence="4" id="KW-0677">Repeat</keyword>
<dbReference type="GO" id="GO:0005085">
    <property type="term" value="F:guanyl-nucleotide exchange factor activity"/>
    <property type="evidence" value="ECO:0007669"/>
    <property type="project" value="TreeGrafter"/>
</dbReference>
<evidence type="ECO:0000256" key="6">
    <source>
        <dbReference type="ARBA" id="ARBA00023002"/>
    </source>
</evidence>
<dbReference type="InterPro" id="IPR011047">
    <property type="entry name" value="Quinoprotein_ADH-like_sf"/>
</dbReference>
<dbReference type="InterPro" id="IPR000408">
    <property type="entry name" value="Reg_chr_condens"/>
</dbReference>
<evidence type="ECO:0000313" key="14">
    <source>
        <dbReference type="EMBL" id="AIG55934.1"/>
    </source>
</evidence>
<dbReference type="GO" id="GO:0016972">
    <property type="term" value="F:thiol oxidase activity"/>
    <property type="evidence" value="ECO:0007669"/>
    <property type="project" value="UniProtKB-EC"/>
</dbReference>
<evidence type="ECO:0000256" key="10">
    <source>
        <dbReference type="SAM" id="MobiDB-lite"/>
    </source>
</evidence>
<dbReference type="SUPFAM" id="SSF69000">
    <property type="entry name" value="FAD-dependent thiol oxidase"/>
    <property type="match status" value="1"/>
</dbReference>
<feature type="repeat" description="RCC1" evidence="8">
    <location>
        <begin position="785"/>
        <end position="835"/>
    </location>
</feature>
<dbReference type="Gene3D" id="1.20.120.310">
    <property type="entry name" value="ERV/ALR sulfhydryl oxidase domain"/>
    <property type="match status" value="1"/>
</dbReference>
<dbReference type="EMBL" id="KM038473">
    <property type="protein sequence ID" value="AIG55934.1"/>
    <property type="molecule type" value="Genomic_DNA"/>
</dbReference>
<feature type="repeat" description="RCC1" evidence="8">
    <location>
        <begin position="549"/>
        <end position="604"/>
    </location>
</feature>
<feature type="region of interest" description="Disordered" evidence="10">
    <location>
        <begin position="317"/>
        <end position="350"/>
    </location>
</feature>
<dbReference type="PROSITE" id="PS50012">
    <property type="entry name" value="RCC1_3"/>
    <property type="match status" value="7"/>
</dbReference>
<dbReference type="AlphaFoldDB" id="A0A0A7CNG7"/>
<feature type="domain" description="Protein kinase" evidence="12">
    <location>
        <begin position="275"/>
        <end position="589"/>
    </location>
</feature>
<dbReference type="InterPro" id="IPR015943">
    <property type="entry name" value="WD40/YVTN_repeat-like_dom_sf"/>
</dbReference>
<feature type="signal peptide" evidence="11">
    <location>
        <begin position="1"/>
        <end position="17"/>
    </location>
</feature>
<feature type="repeat" description="RCC1" evidence="8">
    <location>
        <begin position="837"/>
        <end position="895"/>
    </location>
</feature>